<keyword evidence="9" id="KW-0492">Microsome</keyword>
<keyword evidence="12 15" id="KW-0503">Monooxygenase</keyword>
<keyword evidence="7 14" id="KW-0479">Metal-binding</keyword>
<evidence type="ECO:0000256" key="6">
    <source>
        <dbReference type="ARBA" id="ARBA00022617"/>
    </source>
</evidence>
<comment type="caution">
    <text evidence="17">The sequence shown here is derived from an EMBL/GenBank/DDBJ whole genome shotgun (WGS) entry which is preliminary data.</text>
</comment>
<dbReference type="InterPro" id="IPR050196">
    <property type="entry name" value="Cytochrome_P450_Monoox"/>
</dbReference>
<feature type="transmembrane region" description="Helical" evidence="16">
    <location>
        <begin position="6"/>
        <end position="26"/>
    </location>
</feature>
<dbReference type="PRINTS" id="PR00385">
    <property type="entry name" value="P450"/>
</dbReference>
<evidence type="ECO:0000256" key="7">
    <source>
        <dbReference type="ARBA" id="ARBA00022723"/>
    </source>
</evidence>
<dbReference type="SUPFAM" id="SSF48264">
    <property type="entry name" value="Cytochrome P450"/>
    <property type="match status" value="1"/>
</dbReference>
<evidence type="ECO:0000256" key="10">
    <source>
        <dbReference type="ARBA" id="ARBA00023002"/>
    </source>
</evidence>
<comment type="similarity">
    <text evidence="5 15">Belongs to the cytochrome P450 family.</text>
</comment>
<dbReference type="PROSITE" id="PS00086">
    <property type="entry name" value="CYTOCHROME_P450"/>
    <property type="match status" value="1"/>
</dbReference>
<comment type="cofactor">
    <cofactor evidence="1 14">
        <name>heme</name>
        <dbReference type="ChEBI" id="CHEBI:30413"/>
    </cofactor>
</comment>
<evidence type="ECO:0000256" key="3">
    <source>
        <dbReference type="ARBA" id="ARBA00004174"/>
    </source>
</evidence>
<evidence type="ECO:0000256" key="4">
    <source>
        <dbReference type="ARBA" id="ARBA00004406"/>
    </source>
</evidence>
<protein>
    <submittedName>
        <fullName evidence="17">Cytochrome P450 4C1-like isoform X1</fullName>
    </submittedName>
</protein>
<proteinExistence type="inferred from homology"/>
<keyword evidence="13 16" id="KW-0472">Membrane</keyword>
<comment type="subcellular location">
    <subcellularLocation>
        <location evidence="4">Endoplasmic reticulum membrane</location>
        <topology evidence="4">Peripheral membrane protein</topology>
    </subcellularLocation>
    <subcellularLocation>
        <location evidence="3">Microsome membrane</location>
        <topology evidence="3">Peripheral membrane protein</topology>
    </subcellularLocation>
</comment>
<dbReference type="Proteomes" id="UP001607302">
    <property type="component" value="Unassembled WGS sequence"/>
</dbReference>
<evidence type="ECO:0000256" key="11">
    <source>
        <dbReference type="ARBA" id="ARBA00023004"/>
    </source>
</evidence>
<evidence type="ECO:0000256" key="14">
    <source>
        <dbReference type="PIRSR" id="PIRSR602401-1"/>
    </source>
</evidence>
<evidence type="ECO:0000313" key="17">
    <source>
        <dbReference type="EMBL" id="KAL2732080.1"/>
    </source>
</evidence>
<dbReference type="PANTHER" id="PTHR24291">
    <property type="entry name" value="CYTOCHROME P450 FAMILY 4"/>
    <property type="match status" value="1"/>
</dbReference>
<evidence type="ECO:0000256" key="9">
    <source>
        <dbReference type="ARBA" id="ARBA00022848"/>
    </source>
</evidence>
<dbReference type="InterPro" id="IPR036396">
    <property type="entry name" value="Cyt_P450_sf"/>
</dbReference>
<dbReference type="GO" id="GO:0005789">
    <property type="term" value="C:endoplasmic reticulum membrane"/>
    <property type="evidence" value="ECO:0007669"/>
    <property type="project" value="UniProtKB-SubCell"/>
</dbReference>
<sequence>MEFITILITVTTILIGLYYSIVENLLNKLHIYNTTKGFPGPKAYPIIGNAHLFIGNTEAIFSRLLKISKNYQSMYRIWIGMRFLIIVDNPEYIKTVLNSPNITNKSVEYEYLKPAVGNGLVTAPEYVWNGHRKLLNQVFLEKYLKSHMDVLVKYSIVLIEKLETLVGEELDVQNYVLRCTLDIIYDDMLDTRLNSLISGNCKLAESIQCMMDIGMERVLKLWLHPDIIFYNTAVGKKMRSCIAYLDNVTRNIIKEKKESIWRNKFNWESKEENLDDISMFMYQEPATSSFLDFLFESAHEEGKYSQQDIRDEINTIVIAGSDTSATTISFVLLMLATFPDIQNEVYEELNKIYGSSDPKHVPIVHNDIKNMKLLERVIKETLRLFPVAPLIARKVTQDIEVIKNWTIPKGSSAVFFIYNLHRNEKYWPQPLVFDPDRFLPGRNSSSNFFPFSYGRRNCIGQKFAMLEMTVIIATLLRRFVIKIDRPKGIAEIGVKSSLSLKPIEPIKLKFEKRF</sequence>
<keyword evidence="18" id="KW-1185">Reference proteome</keyword>
<evidence type="ECO:0000256" key="16">
    <source>
        <dbReference type="SAM" id="Phobius"/>
    </source>
</evidence>
<reference evidence="17 18" key="1">
    <citation type="journal article" date="2024" name="Ann. Entomol. Soc. Am.">
        <title>Genomic analyses of the southern and eastern yellowjacket wasps (Hymenoptera: Vespidae) reveal evolutionary signatures of social life.</title>
        <authorList>
            <person name="Catto M.A."/>
            <person name="Caine P.B."/>
            <person name="Orr S.E."/>
            <person name="Hunt B.G."/>
            <person name="Goodisman M.A.D."/>
        </authorList>
    </citation>
    <scope>NUCLEOTIDE SEQUENCE [LARGE SCALE GENOMIC DNA]</scope>
    <source>
        <strain evidence="17">233</strain>
        <tissue evidence="17">Head and thorax</tissue>
    </source>
</reference>
<dbReference type="CDD" id="cd20628">
    <property type="entry name" value="CYP4"/>
    <property type="match status" value="1"/>
</dbReference>
<keyword evidence="10 15" id="KW-0560">Oxidoreductase</keyword>
<keyword evidence="8" id="KW-0256">Endoplasmic reticulum</keyword>
<gene>
    <name evidence="17" type="ORF">V1478_004390</name>
</gene>
<comment type="function">
    <text evidence="2">May be involved in the metabolism of insect hormones and in the breakdown of synthetic insecticides.</text>
</comment>
<dbReference type="InterPro" id="IPR002401">
    <property type="entry name" value="Cyt_P450_E_grp-I"/>
</dbReference>
<evidence type="ECO:0000256" key="5">
    <source>
        <dbReference type="ARBA" id="ARBA00010617"/>
    </source>
</evidence>
<keyword evidence="16" id="KW-1133">Transmembrane helix</keyword>
<evidence type="ECO:0000256" key="12">
    <source>
        <dbReference type="ARBA" id="ARBA00023033"/>
    </source>
</evidence>
<dbReference type="PANTHER" id="PTHR24291:SF189">
    <property type="entry name" value="CYTOCHROME P450 4C3-RELATED"/>
    <property type="match status" value="1"/>
</dbReference>
<evidence type="ECO:0000256" key="1">
    <source>
        <dbReference type="ARBA" id="ARBA00001971"/>
    </source>
</evidence>
<name>A0ABD2BH46_VESSQ</name>
<evidence type="ECO:0000313" key="18">
    <source>
        <dbReference type="Proteomes" id="UP001607302"/>
    </source>
</evidence>
<keyword evidence="16" id="KW-0812">Transmembrane</keyword>
<feature type="binding site" description="axial binding residue" evidence="14">
    <location>
        <position position="458"/>
    </location>
    <ligand>
        <name>heme</name>
        <dbReference type="ChEBI" id="CHEBI:30413"/>
    </ligand>
    <ligandPart>
        <name>Fe</name>
        <dbReference type="ChEBI" id="CHEBI:18248"/>
    </ligandPart>
</feature>
<dbReference type="AlphaFoldDB" id="A0ABD2BH46"/>
<dbReference type="EMBL" id="JAUDFV010000099">
    <property type="protein sequence ID" value="KAL2732080.1"/>
    <property type="molecule type" value="Genomic_DNA"/>
</dbReference>
<dbReference type="PRINTS" id="PR00463">
    <property type="entry name" value="EP450I"/>
</dbReference>
<dbReference type="Pfam" id="PF00067">
    <property type="entry name" value="p450"/>
    <property type="match status" value="1"/>
</dbReference>
<keyword evidence="11 14" id="KW-0408">Iron</keyword>
<keyword evidence="6 14" id="KW-0349">Heme</keyword>
<accession>A0ABD2BH46</accession>
<evidence type="ECO:0000256" key="2">
    <source>
        <dbReference type="ARBA" id="ARBA00003690"/>
    </source>
</evidence>
<evidence type="ECO:0000256" key="15">
    <source>
        <dbReference type="RuleBase" id="RU000461"/>
    </source>
</evidence>
<dbReference type="GO" id="GO:0046872">
    <property type="term" value="F:metal ion binding"/>
    <property type="evidence" value="ECO:0007669"/>
    <property type="project" value="UniProtKB-KW"/>
</dbReference>
<evidence type="ECO:0000256" key="13">
    <source>
        <dbReference type="ARBA" id="ARBA00023136"/>
    </source>
</evidence>
<evidence type="ECO:0000256" key="8">
    <source>
        <dbReference type="ARBA" id="ARBA00022824"/>
    </source>
</evidence>
<dbReference type="InterPro" id="IPR017972">
    <property type="entry name" value="Cyt_P450_CS"/>
</dbReference>
<dbReference type="Gene3D" id="1.10.630.10">
    <property type="entry name" value="Cytochrome P450"/>
    <property type="match status" value="1"/>
</dbReference>
<dbReference type="GO" id="GO:0004497">
    <property type="term" value="F:monooxygenase activity"/>
    <property type="evidence" value="ECO:0007669"/>
    <property type="project" value="UniProtKB-KW"/>
</dbReference>
<organism evidence="17 18">
    <name type="scientific">Vespula squamosa</name>
    <name type="common">Southern yellow jacket</name>
    <name type="synonym">Wasp</name>
    <dbReference type="NCBI Taxonomy" id="30214"/>
    <lineage>
        <taxon>Eukaryota</taxon>
        <taxon>Metazoa</taxon>
        <taxon>Ecdysozoa</taxon>
        <taxon>Arthropoda</taxon>
        <taxon>Hexapoda</taxon>
        <taxon>Insecta</taxon>
        <taxon>Pterygota</taxon>
        <taxon>Neoptera</taxon>
        <taxon>Endopterygota</taxon>
        <taxon>Hymenoptera</taxon>
        <taxon>Apocrita</taxon>
        <taxon>Aculeata</taxon>
        <taxon>Vespoidea</taxon>
        <taxon>Vespidae</taxon>
        <taxon>Vespinae</taxon>
        <taxon>Vespula</taxon>
    </lineage>
</organism>
<dbReference type="InterPro" id="IPR001128">
    <property type="entry name" value="Cyt_P450"/>
</dbReference>